<accession>A0ABP6RY75</accession>
<evidence type="ECO:0000313" key="3">
    <source>
        <dbReference type="Proteomes" id="UP001500483"/>
    </source>
</evidence>
<evidence type="ECO:0000313" key="2">
    <source>
        <dbReference type="EMBL" id="GAA3363097.1"/>
    </source>
</evidence>
<protein>
    <submittedName>
        <fullName evidence="2">Uncharacterized protein</fullName>
    </submittedName>
</protein>
<comment type="caution">
    <text evidence="2">The sequence shown here is derived from an EMBL/GenBank/DDBJ whole genome shotgun (WGS) entry which is preliminary data.</text>
</comment>
<proteinExistence type="predicted"/>
<name>A0ABP6RY75_9PSEU</name>
<sequence length="81" mass="9006">MPLRPFLDITVPITLVPRAPATPGVPGHRQARAPRPWTAPQVVPDPTEDRTLVRLAQVNPGQEPAVKAFTPKSEHKFDNRR</sequence>
<feature type="region of interest" description="Disordered" evidence="1">
    <location>
        <begin position="61"/>
        <end position="81"/>
    </location>
</feature>
<dbReference type="Proteomes" id="UP001500483">
    <property type="component" value="Unassembled WGS sequence"/>
</dbReference>
<organism evidence="2 3">
    <name type="scientific">Saccharopolyspora gregorii</name>
    <dbReference type="NCBI Taxonomy" id="33914"/>
    <lineage>
        <taxon>Bacteria</taxon>
        <taxon>Bacillati</taxon>
        <taxon>Actinomycetota</taxon>
        <taxon>Actinomycetes</taxon>
        <taxon>Pseudonocardiales</taxon>
        <taxon>Pseudonocardiaceae</taxon>
        <taxon>Saccharopolyspora</taxon>
    </lineage>
</organism>
<dbReference type="EMBL" id="BAAAYK010000038">
    <property type="protein sequence ID" value="GAA3363097.1"/>
    <property type="molecule type" value="Genomic_DNA"/>
</dbReference>
<evidence type="ECO:0000256" key="1">
    <source>
        <dbReference type="SAM" id="MobiDB-lite"/>
    </source>
</evidence>
<feature type="region of interest" description="Disordered" evidence="1">
    <location>
        <begin position="19"/>
        <end position="45"/>
    </location>
</feature>
<gene>
    <name evidence="2" type="ORF">GCM10020366_53680</name>
</gene>
<keyword evidence="3" id="KW-1185">Reference proteome</keyword>
<reference evidence="3" key="1">
    <citation type="journal article" date="2019" name="Int. J. Syst. Evol. Microbiol.">
        <title>The Global Catalogue of Microorganisms (GCM) 10K type strain sequencing project: providing services to taxonomists for standard genome sequencing and annotation.</title>
        <authorList>
            <consortium name="The Broad Institute Genomics Platform"/>
            <consortium name="The Broad Institute Genome Sequencing Center for Infectious Disease"/>
            <person name="Wu L."/>
            <person name="Ma J."/>
        </authorList>
    </citation>
    <scope>NUCLEOTIDE SEQUENCE [LARGE SCALE GENOMIC DNA]</scope>
    <source>
        <strain evidence="3">JCM 9687</strain>
    </source>
</reference>
<feature type="compositionally biased region" description="Basic and acidic residues" evidence="1">
    <location>
        <begin position="72"/>
        <end position="81"/>
    </location>
</feature>